<dbReference type="EMBL" id="BAAAJX010000005">
    <property type="protein sequence ID" value="GAA1493133.1"/>
    <property type="molecule type" value="Genomic_DNA"/>
</dbReference>
<accession>A0ABP4K2N8</accession>
<proteinExistence type="predicted"/>
<dbReference type="Proteomes" id="UP001501742">
    <property type="component" value="Unassembled WGS sequence"/>
</dbReference>
<evidence type="ECO:0000313" key="2">
    <source>
        <dbReference type="Proteomes" id="UP001501742"/>
    </source>
</evidence>
<protein>
    <recommendedName>
        <fullName evidence="3">ERAP1-like C-terminal domain-containing protein</fullName>
    </recommendedName>
</protein>
<evidence type="ECO:0000313" key="1">
    <source>
        <dbReference type="EMBL" id="GAA1493133.1"/>
    </source>
</evidence>
<reference evidence="2" key="1">
    <citation type="journal article" date="2019" name="Int. J. Syst. Evol. Microbiol.">
        <title>The Global Catalogue of Microorganisms (GCM) 10K type strain sequencing project: providing services to taxonomists for standard genome sequencing and annotation.</title>
        <authorList>
            <consortium name="The Broad Institute Genomics Platform"/>
            <consortium name="The Broad Institute Genome Sequencing Center for Infectious Disease"/>
            <person name="Wu L."/>
            <person name="Ma J."/>
        </authorList>
    </citation>
    <scope>NUCLEOTIDE SEQUENCE [LARGE SCALE GENOMIC DNA]</scope>
    <source>
        <strain evidence="2">JCM 12140</strain>
    </source>
</reference>
<dbReference type="RefSeq" id="WP_204606504.1">
    <property type="nucleotide sequence ID" value="NZ_BAAAJX010000005.1"/>
</dbReference>
<keyword evidence="2" id="KW-1185">Reference proteome</keyword>
<gene>
    <name evidence="1" type="ORF">GCM10009627_14790</name>
</gene>
<sequence>MQSTWAAKIFGDKEDPRVRLQVLFGGAIPSGGQPPESALAWARDVLHRTGSTTADEATRVRDLRKADERLTLKAATFLARHSPTGE</sequence>
<evidence type="ECO:0008006" key="3">
    <source>
        <dbReference type="Google" id="ProtNLM"/>
    </source>
</evidence>
<organism evidence="1 2">
    <name type="scientific">Curtobacterium herbarum</name>
    <dbReference type="NCBI Taxonomy" id="150122"/>
    <lineage>
        <taxon>Bacteria</taxon>
        <taxon>Bacillati</taxon>
        <taxon>Actinomycetota</taxon>
        <taxon>Actinomycetes</taxon>
        <taxon>Micrococcales</taxon>
        <taxon>Microbacteriaceae</taxon>
        <taxon>Curtobacterium</taxon>
    </lineage>
</organism>
<comment type="caution">
    <text evidence="1">The sequence shown here is derived from an EMBL/GenBank/DDBJ whole genome shotgun (WGS) entry which is preliminary data.</text>
</comment>
<name>A0ABP4K2N8_9MICO</name>